<dbReference type="EMBL" id="JAPDDT010000024">
    <property type="protein sequence ID" value="MCW1926337.1"/>
    <property type="molecule type" value="Genomic_DNA"/>
</dbReference>
<keyword evidence="2" id="KW-1185">Reference proteome</keyword>
<name>A0ABT3GS26_9BACT</name>
<evidence type="ECO:0000313" key="1">
    <source>
        <dbReference type="EMBL" id="MCW1926337.1"/>
    </source>
</evidence>
<organism evidence="1 2">
    <name type="scientific">Luteolibacter arcticus</name>
    <dbReference type="NCBI Taxonomy" id="1581411"/>
    <lineage>
        <taxon>Bacteria</taxon>
        <taxon>Pseudomonadati</taxon>
        <taxon>Verrucomicrobiota</taxon>
        <taxon>Verrucomicrobiia</taxon>
        <taxon>Verrucomicrobiales</taxon>
        <taxon>Verrucomicrobiaceae</taxon>
        <taxon>Luteolibacter</taxon>
    </lineage>
</organism>
<dbReference type="Proteomes" id="UP001320876">
    <property type="component" value="Unassembled WGS sequence"/>
</dbReference>
<accession>A0ABT3GS26</accession>
<evidence type="ECO:0000313" key="2">
    <source>
        <dbReference type="Proteomes" id="UP001320876"/>
    </source>
</evidence>
<proteinExistence type="predicted"/>
<reference evidence="1 2" key="1">
    <citation type="submission" date="2022-10" db="EMBL/GenBank/DDBJ databases">
        <title>Luteolibacter arcticus strain CCTCC AB 2014275, whole genome shotgun sequencing project.</title>
        <authorList>
            <person name="Zhao G."/>
            <person name="Shen L."/>
        </authorList>
    </citation>
    <scope>NUCLEOTIDE SEQUENCE [LARGE SCALE GENOMIC DNA]</scope>
    <source>
        <strain evidence="1 2">CCTCC AB 2014275</strain>
    </source>
</reference>
<dbReference type="RefSeq" id="WP_264490445.1">
    <property type="nucleotide sequence ID" value="NZ_JAPDDT010000024.1"/>
</dbReference>
<protein>
    <submittedName>
        <fullName evidence="1">Uncharacterized protein</fullName>
    </submittedName>
</protein>
<gene>
    <name evidence="1" type="ORF">OKA05_27540</name>
</gene>
<comment type="caution">
    <text evidence="1">The sequence shown here is derived from an EMBL/GenBank/DDBJ whole genome shotgun (WGS) entry which is preliminary data.</text>
</comment>
<sequence length="65" mass="7286">MTTGDENIRVLQASIDQLYTKLMQVYSDQVIANIGDADERSRAKVHIAEEWVESYSAAKAKAAER</sequence>